<proteinExistence type="predicted"/>
<reference evidence="1" key="2">
    <citation type="submission" date="2020-09" db="EMBL/GenBank/DDBJ databases">
        <authorList>
            <person name="Sun Q."/>
            <person name="Kim S."/>
        </authorList>
    </citation>
    <scope>NUCLEOTIDE SEQUENCE</scope>
    <source>
        <strain evidence="1">KCTC 12113</strain>
    </source>
</reference>
<name>A0A918J732_9FLAO</name>
<comment type="caution">
    <text evidence="1">The sequence shown here is derived from an EMBL/GenBank/DDBJ whole genome shotgun (WGS) entry which is preliminary data.</text>
</comment>
<keyword evidence="2" id="KW-1185">Reference proteome</keyword>
<organism evidence="1 2">
    <name type="scientific">Arenibacter certesii</name>
    <dbReference type="NCBI Taxonomy" id="228955"/>
    <lineage>
        <taxon>Bacteria</taxon>
        <taxon>Pseudomonadati</taxon>
        <taxon>Bacteroidota</taxon>
        <taxon>Flavobacteriia</taxon>
        <taxon>Flavobacteriales</taxon>
        <taxon>Flavobacteriaceae</taxon>
        <taxon>Arenibacter</taxon>
    </lineage>
</organism>
<gene>
    <name evidence="1" type="ORF">GCM10007383_36930</name>
</gene>
<dbReference type="AlphaFoldDB" id="A0A918J732"/>
<accession>A0A918J732</accession>
<dbReference type="Proteomes" id="UP000634668">
    <property type="component" value="Unassembled WGS sequence"/>
</dbReference>
<sequence length="42" mass="4800">MNISIMRLVDENRSVRDYATNLIFIKLVASLSEETINTQEDG</sequence>
<evidence type="ECO:0000313" key="2">
    <source>
        <dbReference type="Proteomes" id="UP000634668"/>
    </source>
</evidence>
<dbReference type="EMBL" id="BMWP01000041">
    <property type="protein sequence ID" value="GGW49666.1"/>
    <property type="molecule type" value="Genomic_DNA"/>
</dbReference>
<protein>
    <submittedName>
        <fullName evidence="1">Uncharacterized protein</fullName>
    </submittedName>
</protein>
<evidence type="ECO:0000313" key="1">
    <source>
        <dbReference type="EMBL" id="GGW49666.1"/>
    </source>
</evidence>
<reference evidence="1" key="1">
    <citation type="journal article" date="2014" name="Int. J. Syst. Evol. Microbiol.">
        <title>Complete genome sequence of Corynebacterium casei LMG S-19264T (=DSM 44701T), isolated from a smear-ripened cheese.</title>
        <authorList>
            <consortium name="US DOE Joint Genome Institute (JGI-PGF)"/>
            <person name="Walter F."/>
            <person name="Albersmeier A."/>
            <person name="Kalinowski J."/>
            <person name="Ruckert C."/>
        </authorList>
    </citation>
    <scope>NUCLEOTIDE SEQUENCE</scope>
    <source>
        <strain evidence="1">KCTC 12113</strain>
    </source>
</reference>